<dbReference type="NCBIfam" id="TIGR03363">
    <property type="entry name" value="VI_chp_8"/>
    <property type="match status" value="1"/>
</dbReference>
<gene>
    <name evidence="3" type="ORF">MNBD_GAMMA18-2104</name>
</gene>
<feature type="region of interest" description="Disordered" evidence="1">
    <location>
        <begin position="278"/>
        <end position="304"/>
    </location>
</feature>
<reference evidence="3" key="1">
    <citation type="submission" date="2018-06" db="EMBL/GenBank/DDBJ databases">
        <authorList>
            <person name="Zhirakovskaya E."/>
        </authorList>
    </citation>
    <scope>NUCLEOTIDE SEQUENCE</scope>
</reference>
<dbReference type="EMBL" id="UOFP01000167">
    <property type="protein sequence ID" value="VAW87005.1"/>
    <property type="molecule type" value="Genomic_DNA"/>
</dbReference>
<protein>
    <submittedName>
        <fullName evidence="3">Uncharacterized protein ImpA</fullName>
    </submittedName>
</protein>
<feature type="domain" description="ImpA N-terminal" evidence="2">
    <location>
        <begin position="13"/>
        <end position="142"/>
    </location>
</feature>
<proteinExistence type="predicted"/>
<dbReference type="PANTHER" id="PTHR37951:SF1">
    <property type="entry name" value="TYPE VI SECRETION SYSTEM COMPONENT TSSA1"/>
    <property type="match status" value="1"/>
</dbReference>
<evidence type="ECO:0000313" key="3">
    <source>
        <dbReference type="EMBL" id="VAW87005.1"/>
    </source>
</evidence>
<dbReference type="AlphaFoldDB" id="A0A3B0Z116"/>
<organism evidence="3">
    <name type="scientific">hydrothermal vent metagenome</name>
    <dbReference type="NCBI Taxonomy" id="652676"/>
    <lineage>
        <taxon>unclassified sequences</taxon>
        <taxon>metagenomes</taxon>
        <taxon>ecological metagenomes</taxon>
    </lineage>
</organism>
<dbReference type="InterPro" id="IPR010657">
    <property type="entry name" value="ImpA_N"/>
</dbReference>
<dbReference type="InterPro" id="IPR017740">
    <property type="entry name" value="TssA-like"/>
</dbReference>
<accession>A0A3B0Z116</accession>
<dbReference type="PANTHER" id="PTHR37951">
    <property type="entry name" value="CYTOPLASMIC PROTEIN-RELATED"/>
    <property type="match status" value="1"/>
</dbReference>
<evidence type="ECO:0000259" key="2">
    <source>
        <dbReference type="Pfam" id="PF06812"/>
    </source>
</evidence>
<evidence type="ECO:0000256" key="1">
    <source>
        <dbReference type="SAM" id="MobiDB-lite"/>
    </source>
</evidence>
<dbReference type="Pfam" id="PF06812">
    <property type="entry name" value="ImpA_N"/>
    <property type="match status" value="1"/>
</dbReference>
<name>A0A3B0Z116_9ZZZZ</name>
<sequence length="371" mass="40415">MSSPALIDITTLMQPISAESAVGEDLRNNLSPSSTYAEIKSARNSARAAERNSMFDGGSTEAIENWHKIAKLAPQILSTESKDLEVACWYTEALIRKAGFQGLRDGFSLIRQLIEQYWHEGLYPAADEDGVETRVAAISGLNGEGTEGVLLAPIRSTHITDDIQPGPFSLWQYKQAVDIKRISDTKARSGQISKVGFSMDDIERVVEQSSPAWFGNLRDDVTECLSEYKGISHLLSEHCGSHDAPATSKIIELLEETLGAINHIAKHKLPAAPAAANHLPNEQTSSESSEMALPGNIPSGAPDSRDEAFRQLASISDFFRRTEPHSPISYILDRAVTWGGMSLDELINELIPDSSSRTTYSSLTGVKASDD</sequence>